<evidence type="ECO:0000313" key="3">
    <source>
        <dbReference type="Proteomes" id="UP001161757"/>
    </source>
</evidence>
<evidence type="ECO:0000256" key="1">
    <source>
        <dbReference type="SAM" id="MobiDB-lite"/>
    </source>
</evidence>
<evidence type="ECO:0000313" key="2">
    <source>
        <dbReference type="EMBL" id="KAJ8989125.1"/>
    </source>
</evidence>
<comment type="caution">
    <text evidence="2">The sequence shown here is derived from an EMBL/GenBank/DDBJ whole genome shotgun (WGS) entry which is preliminary data.</text>
</comment>
<gene>
    <name evidence="2" type="ORF">HRR80_006852</name>
</gene>
<feature type="compositionally biased region" description="Polar residues" evidence="1">
    <location>
        <begin position="55"/>
        <end position="65"/>
    </location>
</feature>
<feature type="region of interest" description="Disordered" evidence="1">
    <location>
        <begin position="55"/>
        <end position="85"/>
    </location>
</feature>
<reference evidence="2" key="1">
    <citation type="submission" date="2023-01" db="EMBL/GenBank/DDBJ databases">
        <title>Exophiala dermititidis isolated from Cystic Fibrosis Patient.</title>
        <authorList>
            <person name="Kurbessoian T."/>
            <person name="Crocker A."/>
            <person name="Murante D."/>
            <person name="Hogan D.A."/>
            <person name="Stajich J.E."/>
        </authorList>
    </citation>
    <scope>NUCLEOTIDE SEQUENCE</scope>
    <source>
        <strain evidence="2">Ex8</strain>
    </source>
</reference>
<dbReference type="Proteomes" id="UP001161757">
    <property type="component" value="Unassembled WGS sequence"/>
</dbReference>
<accession>A0AAN6ESM8</accession>
<sequence length="136" mass="14403">MKVPTSTTYSAIHTPGSKGVITAAFPLQLGLRRPCIASLFSSLIMITPAEYCVQRSGQRSPTPNYGVSRRSRPLQDTSKTAPQTLAGFGGGRPAKVLDLPLETASGLDGIIGKLLQITSQIVTTLRMAHSIGLLIL</sequence>
<organism evidence="2 3">
    <name type="scientific">Exophiala dermatitidis</name>
    <name type="common">Black yeast-like fungus</name>
    <name type="synonym">Wangiella dermatitidis</name>
    <dbReference type="NCBI Taxonomy" id="5970"/>
    <lineage>
        <taxon>Eukaryota</taxon>
        <taxon>Fungi</taxon>
        <taxon>Dikarya</taxon>
        <taxon>Ascomycota</taxon>
        <taxon>Pezizomycotina</taxon>
        <taxon>Eurotiomycetes</taxon>
        <taxon>Chaetothyriomycetidae</taxon>
        <taxon>Chaetothyriales</taxon>
        <taxon>Herpotrichiellaceae</taxon>
        <taxon>Exophiala</taxon>
    </lineage>
</organism>
<protein>
    <submittedName>
        <fullName evidence="2">Uncharacterized protein</fullName>
    </submittedName>
</protein>
<name>A0AAN6ESM8_EXODE</name>
<feature type="compositionally biased region" description="Polar residues" evidence="1">
    <location>
        <begin position="74"/>
        <end position="83"/>
    </location>
</feature>
<dbReference type="AlphaFoldDB" id="A0AAN6ESM8"/>
<proteinExistence type="predicted"/>
<dbReference type="EMBL" id="JAJGCB010000015">
    <property type="protein sequence ID" value="KAJ8989125.1"/>
    <property type="molecule type" value="Genomic_DNA"/>
</dbReference>